<evidence type="ECO:0000313" key="1">
    <source>
        <dbReference type="EMBL" id="KAI9897742.1"/>
    </source>
</evidence>
<gene>
    <name evidence="1" type="ORF">N3K66_007598</name>
</gene>
<accession>A0ACC0UUY4</accession>
<dbReference type="Proteomes" id="UP001163324">
    <property type="component" value="Chromosome 7"/>
</dbReference>
<organism evidence="1 2">
    <name type="scientific">Trichothecium roseum</name>
    <dbReference type="NCBI Taxonomy" id="47278"/>
    <lineage>
        <taxon>Eukaryota</taxon>
        <taxon>Fungi</taxon>
        <taxon>Dikarya</taxon>
        <taxon>Ascomycota</taxon>
        <taxon>Pezizomycotina</taxon>
        <taxon>Sordariomycetes</taxon>
        <taxon>Hypocreomycetidae</taxon>
        <taxon>Hypocreales</taxon>
        <taxon>Hypocreales incertae sedis</taxon>
        <taxon>Trichothecium</taxon>
    </lineage>
</organism>
<sequence length="333" mass="36739">MSGFGDFTSICENAPLPLCASVGPVLSSSGRVGIEPDCYARNIELANTIIFEGAASMLHIVALVMGIIMILHVRSKFTAVGRREILTFFYIYMLLTFISLMVDAGVVPPGSDPYPYFVAVQNGLSSALITSLFINGFVGFQLYEDGTPLSVWLLRICSLVAFAITFLVSLGTFKSAAGMSPTNTVGLFVVLYLLNAIQLFVYVGMQILLVARTLGDRWPLGDIGFGLFFFIAGQVVLYAFSSSICDAVSHYFDGLLVATVGNLLAVMMVYKYWDSITKEDLEFSVGTRMNNWEVKELLPEEERRQTVYMEDPYAQSSGYDMPYSPTARYSTKY</sequence>
<dbReference type="EMBL" id="CM047946">
    <property type="protein sequence ID" value="KAI9897742.1"/>
    <property type="molecule type" value="Genomic_DNA"/>
</dbReference>
<evidence type="ECO:0000313" key="2">
    <source>
        <dbReference type="Proteomes" id="UP001163324"/>
    </source>
</evidence>
<reference evidence="1" key="1">
    <citation type="submission" date="2022-10" db="EMBL/GenBank/DDBJ databases">
        <title>Complete Genome of Trichothecium roseum strain YXFP-22015, a Plant Pathogen Isolated from Citrus.</title>
        <authorList>
            <person name="Wang Y."/>
            <person name="Zhu L."/>
        </authorList>
    </citation>
    <scope>NUCLEOTIDE SEQUENCE</scope>
    <source>
        <strain evidence="1">YXFP-22015</strain>
    </source>
</reference>
<proteinExistence type="predicted"/>
<protein>
    <submittedName>
        <fullName evidence="1">Uncharacterized protein</fullName>
    </submittedName>
</protein>
<name>A0ACC0UUY4_9HYPO</name>
<comment type="caution">
    <text evidence="1">The sequence shown here is derived from an EMBL/GenBank/DDBJ whole genome shotgun (WGS) entry which is preliminary data.</text>
</comment>
<keyword evidence="2" id="KW-1185">Reference proteome</keyword>